<comment type="caution">
    <text evidence="5">The sequence shown here is derived from an EMBL/GenBank/DDBJ whole genome shotgun (WGS) entry which is preliminary data.</text>
</comment>
<dbReference type="PROSITE" id="PS00211">
    <property type="entry name" value="ABC_TRANSPORTER_1"/>
    <property type="match status" value="1"/>
</dbReference>
<dbReference type="Pfam" id="PF00005">
    <property type="entry name" value="ABC_tran"/>
    <property type="match status" value="1"/>
</dbReference>
<reference evidence="5 6" key="1">
    <citation type="journal article" date="2016" name="Nat. Commun.">
        <title>Thousands of microbial genomes shed light on interconnected biogeochemical processes in an aquifer system.</title>
        <authorList>
            <person name="Anantharaman K."/>
            <person name="Brown C.T."/>
            <person name="Hug L.A."/>
            <person name="Sharon I."/>
            <person name="Castelle C.J."/>
            <person name="Probst A.J."/>
            <person name="Thomas B.C."/>
            <person name="Singh A."/>
            <person name="Wilkins M.J."/>
            <person name="Karaoz U."/>
            <person name="Brodie E.L."/>
            <person name="Williams K.H."/>
            <person name="Hubbard S.S."/>
            <person name="Banfield J.F."/>
        </authorList>
    </citation>
    <scope>NUCLEOTIDE SEQUENCE [LARGE SCALE GENOMIC DNA]</scope>
</reference>
<dbReference type="InterPro" id="IPR017871">
    <property type="entry name" value="ABC_transporter-like_CS"/>
</dbReference>
<dbReference type="AlphaFoldDB" id="A0A1F4PPY5"/>
<accession>A0A1F4PPY5</accession>
<protein>
    <submittedName>
        <fullName evidence="5">Macrolide ABC transporter ATP-binding protein</fullName>
    </submittedName>
</protein>
<dbReference type="InterPro" id="IPR003593">
    <property type="entry name" value="AAA+_ATPase"/>
</dbReference>
<dbReference type="GO" id="GO:0016887">
    <property type="term" value="F:ATP hydrolysis activity"/>
    <property type="evidence" value="ECO:0007669"/>
    <property type="project" value="InterPro"/>
</dbReference>
<dbReference type="PROSITE" id="PS50893">
    <property type="entry name" value="ABC_TRANSPORTER_2"/>
    <property type="match status" value="1"/>
</dbReference>
<dbReference type="GO" id="GO:0005524">
    <property type="term" value="F:ATP binding"/>
    <property type="evidence" value="ECO:0007669"/>
    <property type="project" value="UniProtKB-KW"/>
</dbReference>
<dbReference type="SMART" id="SM00382">
    <property type="entry name" value="AAA"/>
    <property type="match status" value="1"/>
</dbReference>
<dbReference type="PANTHER" id="PTHR24220:SF86">
    <property type="entry name" value="ABC TRANSPORTER ABCH.1"/>
    <property type="match status" value="1"/>
</dbReference>
<dbReference type="CDD" id="cd03255">
    <property type="entry name" value="ABC_MJ0796_LolCDE_FtsE"/>
    <property type="match status" value="1"/>
</dbReference>
<dbReference type="InterPro" id="IPR003439">
    <property type="entry name" value="ABC_transporter-like_ATP-bd"/>
</dbReference>
<evidence type="ECO:0000313" key="5">
    <source>
        <dbReference type="EMBL" id="OGB85675.1"/>
    </source>
</evidence>
<evidence type="ECO:0000256" key="3">
    <source>
        <dbReference type="ARBA" id="ARBA00022840"/>
    </source>
</evidence>
<dbReference type="SUPFAM" id="SSF52540">
    <property type="entry name" value="P-loop containing nucleoside triphosphate hydrolases"/>
    <property type="match status" value="1"/>
</dbReference>
<evidence type="ECO:0000256" key="2">
    <source>
        <dbReference type="ARBA" id="ARBA00022741"/>
    </source>
</evidence>
<dbReference type="Proteomes" id="UP000179010">
    <property type="component" value="Unassembled WGS sequence"/>
</dbReference>
<dbReference type="STRING" id="1798539.A2994_02870"/>
<name>A0A1F4PPY5_UNCK3</name>
<dbReference type="FunFam" id="3.40.50.300:FF:000032">
    <property type="entry name" value="Export ABC transporter ATP-binding protein"/>
    <property type="match status" value="1"/>
</dbReference>
<keyword evidence="3 5" id="KW-0067">ATP-binding</keyword>
<dbReference type="GO" id="GO:0098796">
    <property type="term" value="C:membrane protein complex"/>
    <property type="evidence" value="ECO:0007669"/>
    <property type="project" value="UniProtKB-ARBA"/>
</dbReference>
<dbReference type="EMBL" id="METE01000001">
    <property type="protein sequence ID" value="OGB85675.1"/>
    <property type="molecule type" value="Genomic_DNA"/>
</dbReference>
<dbReference type="Gene3D" id="3.40.50.300">
    <property type="entry name" value="P-loop containing nucleotide triphosphate hydrolases"/>
    <property type="match status" value="1"/>
</dbReference>
<dbReference type="InterPro" id="IPR017911">
    <property type="entry name" value="MacB-like_ATP-bd"/>
</dbReference>
<evidence type="ECO:0000259" key="4">
    <source>
        <dbReference type="PROSITE" id="PS50893"/>
    </source>
</evidence>
<gene>
    <name evidence="5" type="ORF">A2994_02870</name>
</gene>
<sequence>MADTTLVQLTDLDKSYGAGDTKTVVLRGLNLRINYGEFVAIMGPSGSGKSTLMHILGLLDRPTSGAYHLSAERVDSLNEDKLASLRNRKMGFVFQSFNLLPRTSALENVELPLIYAGVSAQDRRIRAKQALERVGLAHRINNAPNQLSGGEQQRVAIARALVGGPEIVFADEPTGNLDTKNSYEIMEIFKQLNQEGRTIILVTHEDDIARFAKRIIRLKDGVVVGDDLIGELQ</sequence>
<evidence type="ECO:0000256" key="1">
    <source>
        <dbReference type="ARBA" id="ARBA00022448"/>
    </source>
</evidence>
<keyword evidence="2" id="KW-0547">Nucleotide-binding</keyword>
<organism evidence="5 6">
    <name type="scientific">candidate division Kazan bacterium RIFCSPLOWO2_01_FULL_48_13</name>
    <dbReference type="NCBI Taxonomy" id="1798539"/>
    <lineage>
        <taxon>Bacteria</taxon>
        <taxon>Bacteria division Kazan-3B-28</taxon>
    </lineage>
</organism>
<keyword evidence="1" id="KW-0813">Transport</keyword>
<dbReference type="PANTHER" id="PTHR24220">
    <property type="entry name" value="IMPORT ATP-BINDING PROTEIN"/>
    <property type="match status" value="1"/>
</dbReference>
<evidence type="ECO:0000313" key="6">
    <source>
        <dbReference type="Proteomes" id="UP000179010"/>
    </source>
</evidence>
<dbReference type="GO" id="GO:0005886">
    <property type="term" value="C:plasma membrane"/>
    <property type="evidence" value="ECO:0007669"/>
    <property type="project" value="TreeGrafter"/>
</dbReference>
<feature type="domain" description="ABC transporter" evidence="4">
    <location>
        <begin position="7"/>
        <end position="232"/>
    </location>
</feature>
<proteinExistence type="predicted"/>
<dbReference type="GO" id="GO:0022857">
    <property type="term" value="F:transmembrane transporter activity"/>
    <property type="evidence" value="ECO:0007669"/>
    <property type="project" value="TreeGrafter"/>
</dbReference>
<dbReference type="InterPro" id="IPR027417">
    <property type="entry name" value="P-loop_NTPase"/>
</dbReference>
<dbReference type="InterPro" id="IPR015854">
    <property type="entry name" value="ABC_transpr_LolD-like"/>
</dbReference>